<dbReference type="RefSeq" id="WP_014269478.1">
    <property type="nucleotide sequence ID" value="NC_016633.1"/>
</dbReference>
<protein>
    <submittedName>
        <fullName evidence="2">Uncharacterized protein</fullName>
    </submittedName>
</protein>
<dbReference type="KEGG" id="sgp:SpiGrapes_0800"/>
<dbReference type="OrthoDB" id="370289at2"/>
<dbReference type="EMBL" id="CP003155">
    <property type="protein sequence ID" value="AEV28629.1"/>
    <property type="molecule type" value="Genomic_DNA"/>
</dbReference>
<proteinExistence type="predicted"/>
<evidence type="ECO:0000256" key="1">
    <source>
        <dbReference type="SAM" id="Coils"/>
    </source>
</evidence>
<feature type="coiled-coil region" evidence="1">
    <location>
        <begin position="228"/>
        <end position="276"/>
    </location>
</feature>
<dbReference type="STRING" id="158190.SpiGrapes_0800"/>
<dbReference type="Proteomes" id="UP000005632">
    <property type="component" value="Chromosome"/>
</dbReference>
<accession>G8QQ52</accession>
<organism evidence="2 3">
    <name type="scientific">Sphaerochaeta pleomorpha (strain ATCC BAA-1885 / DSM 22778 / Grapes)</name>
    <dbReference type="NCBI Taxonomy" id="158190"/>
    <lineage>
        <taxon>Bacteria</taxon>
        <taxon>Pseudomonadati</taxon>
        <taxon>Spirochaetota</taxon>
        <taxon>Spirochaetia</taxon>
        <taxon>Spirochaetales</taxon>
        <taxon>Sphaerochaetaceae</taxon>
        <taxon>Sphaerochaeta</taxon>
    </lineage>
</organism>
<reference evidence="2 3" key="1">
    <citation type="submission" date="2011-11" db="EMBL/GenBank/DDBJ databases">
        <title>Complete sequence of Spirochaeta sp. grapes.</title>
        <authorList>
            <consortium name="US DOE Joint Genome Institute"/>
            <person name="Lucas S."/>
            <person name="Han J."/>
            <person name="Lapidus A."/>
            <person name="Cheng J.-F."/>
            <person name="Goodwin L."/>
            <person name="Pitluck S."/>
            <person name="Peters L."/>
            <person name="Ovchinnikova G."/>
            <person name="Munk A.C."/>
            <person name="Detter J.C."/>
            <person name="Han C."/>
            <person name="Tapia R."/>
            <person name="Land M."/>
            <person name="Hauser L."/>
            <person name="Kyrpides N."/>
            <person name="Ivanova N."/>
            <person name="Pagani I."/>
            <person name="Ritalahtilisa K."/>
            <person name="Loeffler F."/>
            <person name="Woyke T."/>
        </authorList>
    </citation>
    <scope>NUCLEOTIDE SEQUENCE [LARGE SCALE GENOMIC DNA]</scope>
    <source>
        <strain evidence="3">ATCC BAA-1885 / DSM 22778 / Grapes</strain>
    </source>
</reference>
<evidence type="ECO:0000313" key="2">
    <source>
        <dbReference type="EMBL" id="AEV28629.1"/>
    </source>
</evidence>
<gene>
    <name evidence="2" type="ordered locus">SpiGrapes_0800</name>
</gene>
<dbReference type="HOGENOM" id="CLU_831295_0_0_12"/>
<keyword evidence="3" id="KW-1185">Reference proteome</keyword>
<sequence length="334" mass="38955">MQCPCFSDRQSTKLTSDVLAFHNKRSDEALHTSIHLSTQRLLYSLPSYLRILPEEDCCEFLFYCYDTIDHYIDSYRAGNLSYLGYIAQVVRKRSRYFVTLRRSKKAKEQVILDCEHAQQVETESMCVGEKAEYLCHYNRPLFTQINLVSEESMPHHFQTLVDNPTKSEYPSITLNPIQRALKEKLGNKVNRKRFIIMLAISPHLMNQHLLIEIACILEVDLKLLDEYLSTAEQTLDAKKKTKELLEQTSRRHFRRLMEIQASLQATTDQMERKRLEGLQAWTEKAFASKIQKIRELEFHLSHSQISTLLSIPKGTVASSMHYVKIMLQECLDES</sequence>
<name>G8QQ52_SPHPG</name>
<evidence type="ECO:0000313" key="3">
    <source>
        <dbReference type="Proteomes" id="UP000005632"/>
    </source>
</evidence>
<keyword evidence="1" id="KW-0175">Coiled coil</keyword>
<dbReference type="AlphaFoldDB" id="G8QQ52"/>